<dbReference type="EMBL" id="QKYT01000280">
    <property type="protein sequence ID" value="RIA88081.1"/>
    <property type="molecule type" value="Genomic_DNA"/>
</dbReference>
<evidence type="ECO:0000313" key="1">
    <source>
        <dbReference type="EMBL" id="RIA88081.1"/>
    </source>
</evidence>
<evidence type="ECO:0000313" key="2">
    <source>
        <dbReference type="Proteomes" id="UP000265703"/>
    </source>
</evidence>
<dbReference type="OrthoDB" id="2434385at2759"/>
<accession>A0A397SYU8</accession>
<organism evidence="1 2">
    <name type="scientific">Glomus cerebriforme</name>
    <dbReference type="NCBI Taxonomy" id="658196"/>
    <lineage>
        <taxon>Eukaryota</taxon>
        <taxon>Fungi</taxon>
        <taxon>Fungi incertae sedis</taxon>
        <taxon>Mucoromycota</taxon>
        <taxon>Glomeromycotina</taxon>
        <taxon>Glomeromycetes</taxon>
        <taxon>Glomerales</taxon>
        <taxon>Glomeraceae</taxon>
        <taxon>Glomus</taxon>
    </lineage>
</organism>
<proteinExistence type="predicted"/>
<sequence length="118" mass="13915">MQTGFRKVGPNCLENCEIQVLEYVLKWELAQNPELPSDPTSFSKDDFNTLRNTLQQCISFIRFCSLASKEFLKKVLPYKKILPEDLYKDLLKYFIENDFKQSEPRITKEIKPKNNDSM</sequence>
<keyword evidence="2" id="KW-1185">Reference proteome</keyword>
<protein>
    <submittedName>
        <fullName evidence="1">Uncharacterized protein</fullName>
    </submittedName>
</protein>
<dbReference type="AlphaFoldDB" id="A0A397SYU8"/>
<comment type="caution">
    <text evidence="1">The sequence shown here is derived from an EMBL/GenBank/DDBJ whole genome shotgun (WGS) entry which is preliminary data.</text>
</comment>
<reference evidence="1 2" key="1">
    <citation type="submission" date="2018-06" db="EMBL/GenBank/DDBJ databases">
        <title>Comparative genomics reveals the genomic features of Rhizophagus irregularis, R. cerebriforme, R. diaphanum and Gigaspora rosea, and their symbiotic lifestyle signature.</title>
        <authorList>
            <person name="Morin E."/>
            <person name="San Clemente H."/>
            <person name="Chen E.C.H."/>
            <person name="De La Providencia I."/>
            <person name="Hainaut M."/>
            <person name="Kuo A."/>
            <person name="Kohler A."/>
            <person name="Murat C."/>
            <person name="Tang N."/>
            <person name="Roy S."/>
            <person name="Loubradou J."/>
            <person name="Henrissat B."/>
            <person name="Grigoriev I.V."/>
            <person name="Corradi N."/>
            <person name="Roux C."/>
            <person name="Martin F.M."/>
        </authorList>
    </citation>
    <scope>NUCLEOTIDE SEQUENCE [LARGE SCALE GENOMIC DNA]</scope>
    <source>
        <strain evidence="1 2">DAOM 227022</strain>
    </source>
</reference>
<name>A0A397SYU8_9GLOM</name>
<dbReference type="Proteomes" id="UP000265703">
    <property type="component" value="Unassembled WGS sequence"/>
</dbReference>
<gene>
    <name evidence="1" type="ORF">C1645_826921</name>
</gene>